<evidence type="ECO:0000313" key="5">
    <source>
        <dbReference type="Proteomes" id="UP000266005"/>
    </source>
</evidence>
<sequence>MKKRILVMALLCLWFAGAQAQEEDKLSRLMSEREQLVLEYQYYKQQTSSFWGTQSKKDLINIIETLRKIINKDSELIGAVKEQSIRQIATSTVENNRASKLTIVDQRNFENQISSLKGEVKVLQTTLKKRERAIKDLESQLQATYEIKYGKDKVISILGVTCFILLLYAVFLQVRLSNAKAKVRKKKKV</sequence>
<reference evidence="5" key="1">
    <citation type="submission" date="2018-08" db="EMBL/GenBank/DDBJ databases">
        <title>Mucilaginibacter sp. MYSH2.</title>
        <authorList>
            <person name="Seo T."/>
        </authorList>
    </citation>
    <scope>NUCLEOTIDE SEQUENCE [LARGE SCALE GENOMIC DNA]</scope>
    <source>
        <strain evidence="5">KIRAN</strain>
    </source>
</reference>
<keyword evidence="2" id="KW-1133">Transmembrane helix</keyword>
<keyword evidence="1" id="KW-0175">Coiled coil</keyword>
<dbReference type="EMBL" id="QWGE01000002">
    <property type="protein sequence ID" value="RIJ41619.1"/>
    <property type="molecule type" value="Genomic_DNA"/>
</dbReference>
<feature type="coiled-coil region" evidence="1">
    <location>
        <begin position="120"/>
        <end position="147"/>
    </location>
</feature>
<accession>A0A399SFM8</accession>
<keyword evidence="2" id="KW-0812">Transmembrane</keyword>
<feature type="chain" id="PRO_5017398476" evidence="3">
    <location>
        <begin position="21"/>
        <end position="189"/>
    </location>
</feature>
<proteinExistence type="predicted"/>
<gene>
    <name evidence="4" type="ORF">D1627_06205</name>
</gene>
<evidence type="ECO:0000256" key="1">
    <source>
        <dbReference type="SAM" id="Coils"/>
    </source>
</evidence>
<protein>
    <submittedName>
        <fullName evidence="4">Uncharacterized protein</fullName>
    </submittedName>
</protein>
<evidence type="ECO:0000256" key="2">
    <source>
        <dbReference type="SAM" id="Phobius"/>
    </source>
</evidence>
<evidence type="ECO:0000313" key="4">
    <source>
        <dbReference type="EMBL" id="RIJ41619.1"/>
    </source>
</evidence>
<keyword evidence="2" id="KW-0472">Membrane</keyword>
<keyword evidence="5" id="KW-1185">Reference proteome</keyword>
<dbReference type="AlphaFoldDB" id="A0A399SFM8"/>
<dbReference type="OrthoDB" id="797840at2"/>
<dbReference type="RefSeq" id="WP_119431367.1">
    <property type="nucleotide sequence ID" value="NZ_QWGE01000002.1"/>
</dbReference>
<dbReference type="Proteomes" id="UP000266005">
    <property type="component" value="Unassembled WGS sequence"/>
</dbReference>
<feature type="transmembrane region" description="Helical" evidence="2">
    <location>
        <begin position="154"/>
        <end position="176"/>
    </location>
</feature>
<name>A0A399SFM8_9BACT</name>
<organism evidence="4 5">
    <name type="scientific">Pontibacter oryzae</name>
    <dbReference type="NCBI Taxonomy" id="2304593"/>
    <lineage>
        <taxon>Bacteria</taxon>
        <taxon>Pseudomonadati</taxon>
        <taxon>Bacteroidota</taxon>
        <taxon>Cytophagia</taxon>
        <taxon>Cytophagales</taxon>
        <taxon>Hymenobacteraceae</taxon>
        <taxon>Pontibacter</taxon>
    </lineage>
</organism>
<keyword evidence="3" id="KW-0732">Signal</keyword>
<comment type="caution">
    <text evidence="4">The sequence shown here is derived from an EMBL/GenBank/DDBJ whole genome shotgun (WGS) entry which is preliminary data.</text>
</comment>
<evidence type="ECO:0000256" key="3">
    <source>
        <dbReference type="SAM" id="SignalP"/>
    </source>
</evidence>
<feature type="signal peptide" evidence="3">
    <location>
        <begin position="1"/>
        <end position="20"/>
    </location>
</feature>